<dbReference type="KEGG" id="mpaf:R5R33_00570"/>
<dbReference type="Pfam" id="PF25559">
    <property type="entry name" value="DUF7931"/>
    <property type="match status" value="1"/>
</dbReference>
<accession>A0AAU0MZN5</accession>
<organism evidence="2 3">
    <name type="scientific">Microbulbifer pacificus</name>
    <dbReference type="NCBI Taxonomy" id="407164"/>
    <lineage>
        <taxon>Bacteria</taxon>
        <taxon>Pseudomonadati</taxon>
        <taxon>Pseudomonadota</taxon>
        <taxon>Gammaproteobacteria</taxon>
        <taxon>Cellvibrionales</taxon>
        <taxon>Microbulbiferaceae</taxon>
        <taxon>Microbulbifer</taxon>
    </lineage>
</organism>
<sequence>MPTTGTADSGTNPAPMPLETAEQFASALQRLIADARRHIVIYSQHLARPLYHEPHTVQALSDFARSSRYARVQILICDSEPLLRSPHRMLPLIQRLESRIELRKTQPGSEPDNYEFALADDRQLLLRTDGEKWLGQYQDENAVRTRQLREIFERAWLHAQPDPNLKQFFL</sequence>
<feature type="domain" description="DUF7931" evidence="1">
    <location>
        <begin position="21"/>
        <end position="168"/>
    </location>
</feature>
<evidence type="ECO:0000313" key="2">
    <source>
        <dbReference type="EMBL" id="WOX05671.1"/>
    </source>
</evidence>
<dbReference type="InterPro" id="IPR057691">
    <property type="entry name" value="DUF7931"/>
</dbReference>
<evidence type="ECO:0000313" key="3">
    <source>
        <dbReference type="Proteomes" id="UP001302477"/>
    </source>
</evidence>
<proteinExistence type="predicted"/>
<gene>
    <name evidence="2" type="ORF">R5R33_00570</name>
</gene>
<dbReference type="SUPFAM" id="SSF56024">
    <property type="entry name" value="Phospholipase D/nuclease"/>
    <property type="match status" value="1"/>
</dbReference>
<name>A0AAU0MZN5_9GAMM</name>
<dbReference type="AlphaFoldDB" id="A0AAU0MZN5"/>
<dbReference type="EMBL" id="CP137555">
    <property type="protein sequence ID" value="WOX05671.1"/>
    <property type="molecule type" value="Genomic_DNA"/>
</dbReference>
<dbReference type="Proteomes" id="UP001302477">
    <property type="component" value="Chromosome"/>
</dbReference>
<evidence type="ECO:0000259" key="1">
    <source>
        <dbReference type="Pfam" id="PF25559"/>
    </source>
</evidence>
<dbReference type="RefSeq" id="WP_318954140.1">
    <property type="nucleotide sequence ID" value="NZ_CP137555.1"/>
</dbReference>
<keyword evidence="3" id="KW-1185">Reference proteome</keyword>
<reference evidence="2 3" key="1">
    <citation type="submission" date="2023-10" db="EMBL/GenBank/DDBJ databases">
        <title>Description of Microbulbifer bruguierae sp. nov., isolated from the sediments of mangrove plant Bruguiera sexangula and comparative genomic analyses of the genus Microbulbifer.</title>
        <authorList>
            <person name="Long M."/>
        </authorList>
    </citation>
    <scope>NUCLEOTIDE SEQUENCE [LARGE SCALE GENOMIC DNA]</scope>
    <source>
        <strain evidence="2 3">SPO729</strain>
    </source>
</reference>
<protein>
    <recommendedName>
        <fullName evidence="1">DUF7931 domain-containing protein</fullName>
    </recommendedName>
</protein>